<dbReference type="Proteomes" id="UP000005444">
    <property type="component" value="Chromosome"/>
</dbReference>
<keyword evidence="1" id="KW-1133">Transmembrane helix</keyword>
<keyword evidence="3" id="KW-1185">Reference proteome</keyword>
<dbReference type="Gene3D" id="1.20.1280.290">
    <property type="match status" value="1"/>
</dbReference>
<dbReference type="EMBL" id="CP003137">
    <property type="protein sequence ID" value="AEV95339.1"/>
    <property type="molecule type" value="Genomic_DNA"/>
</dbReference>
<feature type="transmembrane region" description="Helical" evidence="1">
    <location>
        <begin position="66"/>
        <end position="87"/>
    </location>
</feature>
<protein>
    <submittedName>
        <fullName evidence="2">Conserved membrane protein</fullName>
    </submittedName>
</protein>
<sequence>MKQESISIKIIGRLASFLSVLMYVSYIPQIFANLNGSYGNPIQPLVAGINCTVWTYYGLFKANRDWPIVIANLPGIVLGFFTFFTALH</sequence>
<organism evidence="2 3">
    <name type="scientific">Pediococcus claussenii (strain ATCC BAA-344 / DSM 14800 / JCM 18046 / KCTC 3811 / LMG 21948 / P06)</name>
    <dbReference type="NCBI Taxonomy" id="701521"/>
    <lineage>
        <taxon>Bacteria</taxon>
        <taxon>Bacillati</taxon>
        <taxon>Bacillota</taxon>
        <taxon>Bacilli</taxon>
        <taxon>Lactobacillales</taxon>
        <taxon>Lactobacillaceae</taxon>
        <taxon>Pediococcus</taxon>
    </lineage>
</organism>
<dbReference type="RefSeq" id="WP_014215536.1">
    <property type="nucleotide sequence ID" value="NC_016605.1"/>
</dbReference>
<feature type="transmembrane region" description="Helical" evidence="1">
    <location>
        <begin position="12"/>
        <end position="31"/>
    </location>
</feature>
<accession>G8PDK4</accession>
<evidence type="ECO:0000313" key="2">
    <source>
        <dbReference type="EMBL" id="AEV95339.1"/>
    </source>
</evidence>
<reference evidence="2 3" key="1">
    <citation type="journal article" date="2012" name="J. Bacteriol.">
        <title>Complete Genome Sequence of the Beer Spoilage Organism Pediococcus claussenii ATCC BAA-344T.</title>
        <authorList>
            <person name="Pittet V."/>
            <person name="Abegunde T."/>
            <person name="Marfleet T."/>
            <person name="Haakensen M."/>
            <person name="Morrow K."/>
            <person name="Jayaprakash T."/>
            <person name="Schroeder K."/>
            <person name="Trost B."/>
            <person name="Byrns S."/>
            <person name="Bergsveinson J."/>
            <person name="Kusalik A."/>
            <person name="Ziola B."/>
        </authorList>
    </citation>
    <scope>NUCLEOTIDE SEQUENCE [LARGE SCALE GENOMIC DNA]</scope>
    <source>
        <strain evidence="2 3">ATCC BAA-344</strain>
    </source>
</reference>
<proteinExistence type="predicted"/>
<dbReference type="PATRIC" id="fig|701521.8.peg.1018"/>
<keyword evidence="1" id="KW-0812">Transmembrane</keyword>
<dbReference type="AlphaFoldDB" id="G8PDK4"/>
<dbReference type="eggNOG" id="COG4095">
    <property type="taxonomic scope" value="Bacteria"/>
</dbReference>
<name>G8PDK4_PEDCP</name>
<dbReference type="Pfam" id="PF03083">
    <property type="entry name" value="MtN3_slv"/>
    <property type="match status" value="1"/>
</dbReference>
<evidence type="ECO:0000313" key="3">
    <source>
        <dbReference type="Proteomes" id="UP000005444"/>
    </source>
</evidence>
<dbReference type="HOGENOM" id="CLU_163406_1_0_9"/>
<dbReference type="STRING" id="701521.PECL_1071"/>
<evidence type="ECO:0000256" key="1">
    <source>
        <dbReference type="SAM" id="Phobius"/>
    </source>
</evidence>
<dbReference type="GO" id="GO:0016020">
    <property type="term" value="C:membrane"/>
    <property type="evidence" value="ECO:0007669"/>
    <property type="project" value="InterPro"/>
</dbReference>
<dbReference type="KEGG" id="pce:PECL_1071"/>
<gene>
    <name evidence="2" type="ordered locus">PECL_1071</name>
</gene>
<keyword evidence="1" id="KW-0472">Membrane</keyword>
<dbReference type="InterPro" id="IPR004316">
    <property type="entry name" value="SWEET_rpt"/>
</dbReference>